<accession>A0A840L588</accession>
<keyword evidence="3 4" id="KW-0443">Lipid metabolism</keyword>
<evidence type="ECO:0000313" key="7">
    <source>
        <dbReference type="Proteomes" id="UP000562027"/>
    </source>
</evidence>
<dbReference type="EMBL" id="JACHLP010000001">
    <property type="protein sequence ID" value="MBB4841705.1"/>
    <property type="molecule type" value="Genomic_DNA"/>
</dbReference>
<dbReference type="SUPFAM" id="SSF52151">
    <property type="entry name" value="FabD/lysophospholipase-like"/>
    <property type="match status" value="1"/>
</dbReference>
<evidence type="ECO:0000256" key="4">
    <source>
        <dbReference type="PROSITE-ProRule" id="PRU01161"/>
    </source>
</evidence>
<feature type="domain" description="PNPLA" evidence="5">
    <location>
        <begin position="19"/>
        <end position="246"/>
    </location>
</feature>
<organism evidence="6 7">
    <name type="scientific">Roseateles oligotrophus</name>
    <dbReference type="NCBI Taxonomy" id="1769250"/>
    <lineage>
        <taxon>Bacteria</taxon>
        <taxon>Pseudomonadati</taxon>
        <taxon>Pseudomonadota</taxon>
        <taxon>Betaproteobacteria</taxon>
        <taxon>Burkholderiales</taxon>
        <taxon>Sphaerotilaceae</taxon>
        <taxon>Roseateles</taxon>
    </lineage>
</organism>
<evidence type="ECO:0000259" key="5">
    <source>
        <dbReference type="PROSITE" id="PS51635"/>
    </source>
</evidence>
<dbReference type="PANTHER" id="PTHR14226">
    <property type="entry name" value="NEUROPATHY TARGET ESTERASE/SWISS CHEESE D.MELANOGASTER"/>
    <property type="match status" value="1"/>
</dbReference>
<keyword evidence="2 4" id="KW-0442">Lipid degradation</keyword>
<keyword evidence="7" id="KW-1185">Reference proteome</keyword>
<feature type="active site" description="Proton acceptor" evidence="4">
    <location>
        <position position="233"/>
    </location>
</feature>
<evidence type="ECO:0000256" key="1">
    <source>
        <dbReference type="ARBA" id="ARBA00022801"/>
    </source>
</evidence>
<dbReference type="GO" id="GO:0016787">
    <property type="term" value="F:hydrolase activity"/>
    <property type="evidence" value="ECO:0007669"/>
    <property type="project" value="UniProtKB-UniRule"/>
</dbReference>
<sequence>MPELQPPPPLTASPPSTGLILTGGGARAAYQVGVLAAVAQLRRDAGVGGEGGGNPFPIIAGTSAGAINAGTLACYADDFDSAVDGLVHLWQNLHVENIYCADAFGVIRTGARWMTMMSLGWAVARWRRTRPRSLLDNSPLGELLRRWIRMDRLDAMLAAGHMRALAISGSSYTSGQHVTFYQTHKDIQPWMRSQRIAVPTQMTVEHLLASSAIPFIFPAERLELEGHREWFGDGSMRQSAPISPAVHLGAERVLVIGAGRMHEPAEEQQRRVLVEGAPSMAQIAGHALSNIFLDALAVDVERLQRINSTLALLPAAARSATPLRPIDVLVIAPSRRLDELAAEHQGSLPPAIKGLLRSVGVAGEGKGASGSALTSYLLFEPSFTNELINLGMSDTLARRTEVQNFFGWPTQAPQVDAAAMRRRRGGFTESAPAAL</sequence>
<proteinExistence type="predicted"/>
<evidence type="ECO:0000256" key="3">
    <source>
        <dbReference type="ARBA" id="ARBA00023098"/>
    </source>
</evidence>
<dbReference type="GO" id="GO:0016042">
    <property type="term" value="P:lipid catabolic process"/>
    <property type="evidence" value="ECO:0007669"/>
    <property type="project" value="UniProtKB-UniRule"/>
</dbReference>
<feature type="short sequence motif" description="GXSXG" evidence="4">
    <location>
        <begin position="61"/>
        <end position="65"/>
    </location>
</feature>
<keyword evidence="1 4" id="KW-0378">Hydrolase</keyword>
<evidence type="ECO:0000256" key="2">
    <source>
        <dbReference type="ARBA" id="ARBA00022963"/>
    </source>
</evidence>
<dbReference type="PROSITE" id="PS51635">
    <property type="entry name" value="PNPLA"/>
    <property type="match status" value="1"/>
</dbReference>
<dbReference type="InterPro" id="IPR016035">
    <property type="entry name" value="Acyl_Trfase/lysoPLipase"/>
</dbReference>
<comment type="caution">
    <text evidence="6">The sequence shown here is derived from an EMBL/GenBank/DDBJ whole genome shotgun (WGS) entry which is preliminary data.</text>
</comment>
<protein>
    <submittedName>
        <fullName evidence="6">NTE family protein</fullName>
    </submittedName>
</protein>
<reference evidence="6 7" key="1">
    <citation type="submission" date="2020-08" db="EMBL/GenBank/DDBJ databases">
        <title>Functional genomics of gut bacteria from endangered species of beetles.</title>
        <authorList>
            <person name="Carlos-Shanley C."/>
        </authorList>
    </citation>
    <scope>NUCLEOTIDE SEQUENCE [LARGE SCALE GENOMIC DNA]</scope>
    <source>
        <strain evidence="6 7">S00239</strain>
    </source>
</reference>
<feature type="active site" description="Nucleophile" evidence="4">
    <location>
        <position position="63"/>
    </location>
</feature>
<comment type="caution">
    <text evidence="4">Lacks conserved residue(s) required for the propagation of feature annotation.</text>
</comment>
<dbReference type="InterPro" id="IPR002641">
    <property type="entry name" value="PNPLA_dom"/>
</dbReference>
<evidence type="ECO:0000313" key="6">
    <source>
        <dbReference type="EMBL" id="MBB4841705.1"/>
    </source>
</evidence>
<dbReference type="RefSeq" id="WP_184295190.1">
    <property type="nucleotide sequence ID" value="NZ_JACHLP010000001.1"/>
</dbReference>
<dbReference type="AlphaFoldDB" id="A0A840L588"/>
<dbReference type="Pfam" id="PF01734">
    <property type="entry name" value="Patatin"/>
    <property type="match status" value="1"/>
</dbReference>
<dbReference type="Gene3D" id="3.40.1090.10">
    <property type="entry name" value="Cytosolic phospholipase A2 catalytic domain"/>
    <property type="match status" value="1"/>
</dbReference>
<name>A0A840L588_9BURK</name>
<dbReference type="Proteomes" id="UP000562027">
    <property type="component" value="Unassembled WGS sequence"/>
</dbReference>
<gene>
    <name evidence="6" type="ORF">HNP55_000200</name>
</gene>
<dbReference type="InterPro" id="IPR050301">
    <property type="entry name" value="NTE"/>
</dbReference>
<dbReference type="PANTHER" id="PTHR14226:SF57">
    <property type="entry name" value="BLR7027 PROTEIN"/>
    <property type="match status" value="1"/>
</dbReference>